<dbReference type="OrthoDB" id="8562683at2"/>
<reference evidence="3 4" key="1">
    <citation type="journal article" date="2018" name="Environ. Microbiol.">
        <title>Isolation and genomic characterization of Novimethylophilus kurashikiensis gen. nov. sp. nov., a new lanthanide-dependent methylotrophic species of Methylophilaceae.</title>
        <authorList>
            <person name="Lv H."/>
            <person name="Sahin N."/>
            <person name="Tani A."/>
        </authorList>
    </citation>
    <scope>NUCLEOTIDE SEQUENCE [LARGE SCALE GENOMIC DNA]</scope>
    <source>
        <strain evidence="3 4">La2-4</strain>
    </source>
</reference>
<proteinExistence type="predicted"/>
<protein>
    <submittedName>
        <fullName evidence="3">Type II and III secretion system protein</fullName>
    </submittedName>
</protein>
<keyword evidence="2" id="KW-0812">Transmembrane</keyword>
<gene>
    <name evidence="3" type="ORF">NMK_0541</name>
</gene>
<evidence type="ECO:0000313" key="3">
    <source>
        <dbReference type="EMBL" id="GBG13003.1"/>
    </source>
</evidence>
<dbReference type="AlphaFoldDB" id="A0A2R5F7X2"/>
<sequence length="125" mass="14462">MESEMDAIVITWRELLVVLVIVLGVYVAEMLLMMRSSGNLRRPRWLGLIQEKKFETELRQELEALRERIEQLEANLPIKNEEGETDTPYNRAILLARQGYDAARLSEECGISRGEAELIVSMQKR</sequence>
<keyword evidence="1" id="KW-0175">Coiled coil</keyword>
<dbReference type="Pfam" id="PF10975">
    <property type="entry name" value="DUF2802"/>
    <property type="match status" value="1"/>
</dbReference>
<comment type="caution">
    <text evidence="3">The sequence shown here is derived from an EMBL/GenBank/DDBJ whole genome shotgun (WGS) entry which is preliminary data.</text>
</comment>
<dbReference type="Proteomes" id="UP000245081">
    <property type="component" value="Unassembled WGS sequence"/>
</dbReference>
<dbReference type="EMBL" id="BDOQ01000002">
    <property type="protein sequence ID" value="GBG13003.1"/>
    <property type="molecule type" value="Genomic_DNA"/>
</dbReference>
<evidence type="ECO:0000313" key="4">
    <source>
        <dbReference type="Proteomes" id="UP000245081"/>
    </source>
</evidence>
<name>A0A2R5F7X2_9PROT</name>
<evidence type="ECO:0000256" key="2">
    <source>
        <dbReference type="SAM" id="Phobius"/>
    </source>
</evidence>
<keyword evidence="2" id="KW-1133">Transmembrane helix</keyword>
<feature type="transmembrane region" description="Helical" evidence="2">
    <location>
        <begin position="15"/>
        <end position="34"/>
    </location>
</feature>
<accession>A0A2R5F7X2</accession>
<keyword evidence="4" id="KW-1185">Reference proteome</keyword>
<keyword evidence="2" id="KW-0472">Membrane</keyword>
<feature type="coiled-coil region" evidence="1">
    <location>
        <begin position="52"/>
        <end position="82"/>
    </location>
</feature>
<organism evidence="3 4">
    <name type="scientific">Novimethylophilus kurashikiensis</name>
    <dbReference type="NCBI Taxonomy" id="1825523"/>
    <lineage>
        <taxon>Bacteria</taxon>
        <taxon>Pseudomonadati</taxon>
        <taxon>Pseudomonadota</taxon>
        <taxon>Betaproteobacteria</taxon>
        <taxon>Nitrosomonadales</taxon>
        <taxon>Methylophilaceae</taxon>
        <taxon>Novimethylophilus</taxon>
    </lineage>
</organism>
<dbReference type="InterPro" id="IPR021244">
    <property type="entry name" value="DUF2802"/>
</dbReference>
<evidence type="ECO:0000256" key="1">
    <source>
        <dbReference type="SAM" id="Coils"/>
    </source>
</evidence>